<feature type="chain" id="PRO_5045207979" evidence="1">
    <location>
        <begin position="22"/>
        <end position="213"/>
    </location>
</feature>
<organism evidence="2 3">
    <name type="scientific">Cladobotryum mycophilum</name>
    <dbReference type="NCBI Taxonomy" id="491253"/>
    <lineage>
        <taxon>Eukaryota</taxon>
        <taxon>Fungi</taxon>
        <taxon>Dikarya</taxon>
        <taxon>Ascomycota</taxon>
        <taxon>Pezizomycotina</taxon>
        <taxon>Sordariomycetes</taxon>
        <taxon>Hypocreomycetidae</taxon>
        <taxon>Hypocreales</taxon>
        <taxon>Hypocreaceae</taxon>
        <taxon>Cladobotryum</taxon>
    </lineage>
</organism>
<evidence type="ECO:0000313" key="2">
    <source>
        <dbReference type="EMBL" id="KAK5988124.1"/>
    </source>
</evidence>
<accession>A0ABR0S7I1</accession>
<gene>
    <name evidence="2" type="ORF">PT974_12264</name>
</gene>
<protein>
    <submittedName>
        <fullName evidence="2">Uncharacterized protein</fullName>
    </submittedName>
</protein>
<sequence>MSPLSLRALGAAALMAASASAKILNLNFEDLAISNEQNCGNVTLTNGGDAYHGVWVSSSFFGHVTVFNTTETAACSRKKADAGRLVSPFGYASSAPNVALTYTNEIEFQVAGGGSLINKASFDIAMQFTHQEIAQNNWTVEVNTLQSNFGDVDHREKFTFSLAKDGPGPWHVATKTDAPSYQFLEVSADIVGAVPTRYPSIYVDNVVLENTEK</sequence>
<evidence type="ECO:0000313" key="3">
    <source>
        <dbReference type="Proteomes" id="UP001338125"/>
    </source>
</evidence>
<comment type="caution">
    <text evidence="2">The sequence shown here is derived from an EMBL/GenBank/DDBJ whole genome shotgun (WGS) entry which is preliminary data.</text>
</comment>
<keyword evidence="3" id="KW-1185">Reference proteome</keyword>
<reference evidence="2 3" key="1">
    <citation type="submission" date="2024-01" db="EMBL/GenBank/DDBJ databases">
        <title>Complete genome of Cladobotryum mycophilum ATHUM6906.</title>
        <authorList>
            <person name="Christinaki A.C."/>
            <person name="Myridakis A.I."/>
            <person name="Kouvelis V.N."/>
        </authorList>
    </citation>
    <scope>NUCLEOTIDE SEQUENCE [LARGE SCALE GENOMIC DNA]</scope>
    <source>
        <strain evidence="2 3">ATHUM6906</strain>
    </source>
</reference>
<name>A0ABR0S7I1_9HYPO</name>
<proteinExistence type="predicted"/>
<keyword evidence="1" id="KW-0732">Signal</keyword>
<feature type="signal peptide" evidence="1">
    <location>
        <begin position="1"/>
        <end position="21"/>
    </location>
</feature>
<dbReference type="Proteomes" id="UP001338125">
    <property type="component" value="Unassembled WGS sequence"/>
</dbReference>
<evidence type="ECO:0000256" key="1">
    <source>
        <dbReference type="SAM" id="SignalP"/>
    </source>
</evidence>
<dbReference type="EMBL" id="JAVFKD010000016">
    <property type="protein sequence ID" value="KAK5988124.1"/>
    <property type="molecule type" value="Genomic_DNA"/>
</dbReference>